<dbReference type="EMBL" id="LT622827">
    <property type="protein sequence ID" value="SCW20677.1"/>
    <property type="molecule type" value="Genomic_DNA"/>
</dbReference>
<dbReference type="AlphaFoldDB" id="A0A1R3T4R8"/>
<proteinExistence type="predicted"/>
<organism evidence="1">
    <name type="scientific">Streptococcus salivarius</name>
    <dbReference type="NCBI Taxonomy" id="1304"/>
    <lineage>
        <taxon>Bacteria</taxon>
        <taxon>Bacillati</taxon>
        <taxon>Bacillota</taxon>
        <taxon>Bacilli</taxon>
        <taxon>Lactobacillales</taxon>
        <taxon>Streptococcaceae</taxon>
        <taxon>Streptococcus</taxon>
    </lineage>
</organism>
<name>A0A1R3T4R8_STRSL</name>
<accession>A0A1R3T4R8</accession>
<protein>
    <submittedName>
        <fullName evidence="1">Uncharacterized protein</fullName>
    </submittedName>
</protein>
<sequence>MDRRKLYAGDLQIDYFSESYSHFEEDFQRYSNMSVPLTFLTDDILRTMALCHTNYFRLNQENAKDGRNHYFVFKVKQRQEMKNIRIFEYSHHSLNLEGKYKV</sequence>
<evidence type="ECO:0000313" key="1">
    <source>
        <dbReference type="EMBL" id="SCW20677.1"/>
    </source>
</evidence>
<dbReference type="RefSeq" id="WP_179969574.1">
    <property type="nucleotide sequence ID" value="NZ_JAQMJJ010000003.1"/>
</dbReference>
<dbReference type="InterPro" id="IPR046004">
    <property type="entry name" value="DUF5960"/>
</dbReference>
<dbReference type="Pfam" id="PF19385">
    <property type="entry name" value="DUF5960"/>
    <property type="match status" value="1"/>
</dbReference>
<reference evidence="1" key="1">
    <citation type="submission" date="2016-08" db="EMBL/GenBank/DDBJ databases">
        <authorList>
            <person name="Seilhamer J.J."/>
        </authorList>
    </citation>
    <scope>NUCLEOTIDE SEQUENCE</scope>
    <source>
        <strain evidence="1">F1-4</strain>
    </source>
</reference>
<reference evidence="1" key="2">
    <citation type="submission" date="2017-02" db="EMBL/GenBank/DDBJ databases">
        <title>Diversity of integrative and conjugative elements of Streptococcus salivarius and their intra- and interspecies transfer.</title>
        <authorList>
            <person name="Dahmane N."/>
            <person name="Libante V."/>
            <person name="Charron-Bourgoin F."/>
            <person name="Guedon E."/>
            <person name="Guedon G."/>
            <person name="Leblond-Bourget N."/>
            <person name="Payot S."/>
        </authorList>
    </citation>
    <scope>NUCLEOTIDE SEQUENCE</scope>
    <source>
        <strain evidence="1">F1-4</strain>
    </source>
</reference>